<accession>A0A7Z0B4V4</accession>
<evidence type="ECO:0000313" key="2">
    <source>
        <dbReference type="EMBL" id="NYH21304.1"/>
    </source>
</evidence>
<organism evidence="2 3">
    <name type="scientific">Paraburkholderia bryophila</name>
    <dbReference type="NCBI Taxonomy" id="420952"/>
    <lineage>
        <taxon>Bacteria</taxon>
        <taxon>Pseudomonadati</taxon>
        <taxon>Pseudomonadota</taxon>
        <taxon>Betaproteobacteria</taxon>
        <taxon>Burkholderiales</taxon>
        <taxon>Burkholderiaceae</taxon>
        <taxon>Paraburkholderia</taxon>
    </lineage>
</organism>
<feature type="compositionally biased region" description="Basic and acidic residues" evidence="1">
    <location>
        <begin position="63"/>
        <end position="72"/>
    </location>
</feature>
<gene>
    <name evidence="2" type="ORF">GGD40_000783</name>
</gene>
<feature type="compositionally biased region" description="Basic and acidic residues" evidence="1">
    <location>
        <begin position="146"/>
        <end position="159"/>
    </location>
</feature>
<protein>
    <submittedName>
        <fullName evidence="2">Uncharacterized protein</fullName>
    </submittedName>
</protein>
<feature type="region of interest" description="Disordered" evidence="1">
    <location>
        <begin position="18"/>
        <end position="97"/>
    </location>
</feature>
<keyword evidence="3" id="KW-1185">Reference proteome</keyword>
<dbReference type="EMBL" id="JACCAS010000001">
    <property type="protein sequence ID" value="NYH21304.1"/>
    <property type="molecule type" value="Genomic_DNA"/>
</dbReference>
<dbReference type="Proteomes" id="UP000540929">
    <property type="component" value="Unassembled WGS sequence"/>
</dbReference>
<dbReference type="AlphaFoldDB" id="A0A7Z0B4V4"/>
<feature type="region of interest" description="Disordered" evidence="1">
    <location>
        <begin position="146"/>
        <end position="165"/>
    </location>
</feature>
<feature type="compositionally biased region" description="Low complexity" evidence="1">
    <location>
        <begin position="18"/>
        <end position="37"/>
    </location>
</feature>
<proteinExistence type="predicted"/>
<sequence>MSFAANFFALNLEAAGLTINGSATPPTGAAAATKSGRSAGGDDSNDSNDSVGQRAGRRVGHQGFEEEGKEEQGSISRGSFRRRITRGSAGSERSVRGVKRGVCDPSITALHYTQQHCLTVARPASHGAAQPRGVFTRRLVKRASAFKRDRHEPTRHTRFPDWQIA</sequence>
<name>A0A7Z0B4V4_9BURK</name>
<evidence type="ECO:0000313" key="3">
    <source>
        <dbReference type="Proteomes" id="UP000540929"/>
    </source>
</evidence>
<comment type="caution">
    <text evidence="2">The sequence shown here is derived from an EMBL/GenBank/DDBJ whole genome shotgun (WGS) entry which is preliminary data.</text>
</comment>
<reference evidence="2 3" key="1">
    <citation type="submission" date="2020-07" db="EMBL/GenBank/DDBJ databases">
        <title>Exploring microbial biodiversity for novel pathways involved in the catabolism of aromatic compounds derived from lignin.</title>
        <authorList>
            <person name="Elkins J."/>
        </authorList>
    </citation>
    <scope>NUCLEOTIDE SEQUENCE [LARGE SCALE GENOMIC DNA]</scope>
    <source>
        <strain evidence="2 3">H2C3C</strain>
    </source>
</reference>
<evidence type="ECO:0000256" key="1">
    <source>
        <dbReference type="SAM" id="MobiDB-lite"/>
    </source>
</evidence>